<dbReference type="PANTHER" id="PTHR43099:SF5">
    <property type="entry name" value="HLYC_CORC FAMILY TRANSPORTER"/>
    <property type="match status" value="1"/>
</dbReference>
<dbReference type="CDD" id="cd04590">
    <property type="entry name" value="CBS_pair_CorC_HlyC_assoc"/>
    <property type="match status" value="1"/>
</dbReference>
<comment type="subcellular location">
    <subcellularLocation>
        <location evidence="1">Cell membrane</location>
        <topology evidence="1">Multi-pass membrane protein</topology>
    </subcellularLocation>
</comment>
<feature type="transmembrane region" description="Helical" evidence="11">
    <location>
        <begin position="60"/>
        <end position="84"/>
    </location>
</feature>
<dbReference type="EMBL" id="JAHHHD010000068">
    <property type="protein sequence ID" value="MBW4662321.1"/>
    <property type="molecule type" value="Genomic_DNA"/>
</dbReference>
<dbReference type="SUPFAM" id="SSF56176">
    <property type="entry name" value="FAD-binding/transporter-associated domain-like"/>
    <property type="match status" value="1"/>
</dbReference>
<evidence type="ECO:0000256" key="6">
    <source>
        <dbReference type="ARBA" id="ARBA00022989"/>
    </source>
</evidence>
<dbReference type="InterPro" id="IPR044751">
    <property type="entry name" value="Ion_transp-like_CBS"/>
</dbReference>
<keyword evidence="3" id="KW-1003">Cell membrane</keyword>
<reference evidence="14" key="2">
    <citation type="journal article" date="2022" name="Microbiol. Resour. Announc.">
        <title>Metagenome Sequencing to Explore Phylogenomics of Terrestrial Cyanobacteria.</title>
        <authorList>
            <person name="Ward R.D."/>
            <person name="Stajich J.E."/>
            <person name="Johansen J.R."/>
            <person name="Huntemann M."/>
            <person name="Clum A."/>
            <person name="Foster B."/>
            <person name="Foster B."/>
            <person name="Roux S."/>
            <person name="Palaniappan K."/>
            <person name="Varghese N."/>
            <person name="Mukherjee S."/>
            <person name="Reddy T.B.K."/>
            <person name="Daum C."/>
            <person name="Copeland A."/>
            <person name="Chen I.A."/>
            <person name="Ivanova N.N."/>
            <person name="Kyrpides N.C."/>
            <person name="Shapiro N."/>
            <person name="Eloe-Fadrosh E.A."/>
            <person name="Pietrasiak N."/>
        </authorList>
    </citation>
    <scope>NUCLEOTIDE SEQUENCE</scope>
    <source>
        <strain evidence="14">UHER 2000/2452</strain>
    </source>
</reference>
<keyword evidence="4 10" id="KW-0812">Transmembrane</keyword>
<dbReference type="PROSITE" id="PS51371">
    <property type="entry name" value="CBS"/>
    <property type="match status" value="2"/>
</dbReference>
<feature type="transmembrane region" description="Helical" evidence="11">
    <location>
        <begin position="104"/>
        <end position="125"/>
    </location>
</feature>
<dbReference type="Pfam" id="PF00571">
    <property type="entry name" value="CBS"/>
    <property type="match status" value="2"/>
</dbReference>
<feature type="transmembrane region" description="Helical" evidence="11">
    <location>
        <begin position="6"/>
        <end position="31"/>
    </location>
</feature>
<reference evidence="14" key="1">
    <citation type="submission" date="2021-05" db="EMBL/GenBank/DDBJ databases">
        <authorList>
            <person name="Pietrasiak N."/>
            <person name="Ward R."/>
            <person name="Stajich J.E."/>
            <person name="Kurbessoian T."/>
        </authorList>
    </citation>
    <scope>NUCLEOTIDE SEQUENCE</scope>
    <source>
        <strain evidence="14">UHER 2000/2452</strain>
    </source>
</reference>
<evidence type="ECO:0000313" key="14">
    <source>
        <dbReference type="EMBL" id="MBW4662321.1"/>
    </source>
</evidence>
<dbReference type="InterPro" id="IPR002550">
    <property type="entry name" value="CNNM"/>
</dbReference>
<keyword evidence="7 9" id="KW-0129">CBS domain</keyword>
<keyword evidence="5" id="KW-0677">Repeat</keyword>
<dbReference type="GO" id="GO:0050660">
    <property type="term" value="F:flavin adenine dinucleotide binding"/>
    <property type="evidence" value="ECO:0007669"/>
    <property type="project" value="InterPro"/>
</dbReference>
<organism evidence="14 15">
    <name type="scientific">Drouetiella hepatica Uher 2000/2452</name>
    <dbReference type="NCBI Taxonomy" id="904376"/>
    <lineage>
        <taxon>Bacteria</taxon>
        <taxon>Bacillati</taxon>
        <taxon>Cyanobacteriota</taxon>
        <taxon>Cyanophyceae</taxon>
        <taxon>Oculatellales</taxon>
        <taxon>Oculatellaceae</taxon>
        <taxon>Drouetiella</taxon>
    </lineage>
</organism>
<evidence type="ECO:0000256" key="4">
    <source>
        <dbReference type="ARBA" id="ARBA00022692"/>
    </source>
</evidence>
<dbReference type="SMART" id="SM01091">
    <property type="entry name" value="CorC_HlyC"/>
    <property type="match status" value="1"/>
</dbReference>
<evidence type="ECO:0000313" key="15">
    <source>
        <dbReference type="Proteomes" id="UP000757435"/>
    </source>
</evidence>
<evidence type="ECO:0000256" key="7">
    <source>
        <dbReference type="ARBA" id="ARBA00023122"/>
    </source>
</evidence>
<comment type="caution">
    <text evidence="14">The sequence shown here is derived from an EMBL/GenBank/DDBJ whole genome shotgun (WGS) entry which is preliminary data.</text>
</comment>
<evidence type="ECO:0000256" key="3">
    <source>
        <dbReference type="ARBA" id="ARBA00022475"/>
    </source>
</evidence>
<evidence type="ECO:0000256" key="1">
    <source>
        <dbReference type="ARBA" id="ARBA00004651"/>
    </source>
</evidence>
<dbReference type="InterPro" id="IPR046342">
    <property type="entry name" value="CBS_dom_sf"/>
</dbReference>
<dbReference type="Gene3D" id="3.10.580.10">
    <property type="entry name" value="CBS-domain"/>
    <property type="match status" value="1"/>
</dbReference>
<dbReference type="Pfam" id="PF01595">
    <property type="entry name" value="CNNM"/>
    <property type="match status" value="1"/>
</dbReference>
<dbReference type="InterPro" id="IPR000644">
    <property type="entry name" value="CBS_dom"/>
</dbReference>
<accession>A0A951QH54</accession>
<feature type="domain" description="CNNM transmembrane" evidence="13">
    <location>
        <begin position="1"/>
        <end position="201"/>
    </location>
</feature>
<dbReference type="InterPro" id="IPR036318">
    <property type="entry name" value="FAD-bd_PCMH-like_sf"/>
</dbReference>
<dbReference type="Proteomes" id="UP000757435">
    <property type="component" value="Unassembled WGS sequence"/>
</dbReference>
<sequence>MSAIVFDIALILLLIIANGVFSGSEIAVVSARKVRLEQMSRQGNVKARLALKLANSPNNFLSTVQIGITLIGILSGAIGGATVAQRLEEVLALVPIFQPYHETLSLVIVVGLITYLSLVVGELLPKRVALNHPEQVACAIAQPMRLLSRITAPVVYLLGASTDFLLKLLRIRASEESPVTEEEIKALIRQGTQAGMFEEAEQEMVSRVFRLGDRSIKSVMTPRIDIDWIDTNAPIEDTQQLIKDSSYSRFPVGQGSLDNCLGVVRVRDFLSAYMAGQAIDLQGMLQTPLFVSENTPALKVLETFQESGTHIALLTDEYGGIEGLVTLNDLVEAIVGELPSAEDLDEPMVVRRENGSWFIDGALSIDELRNLLNQEFSARAEISSQEFLAGGEVGNYHTLAGFVITALGRIPTSGDYFTWGNLQFEVVDMDGNRVDKVLVTRNQTDAENHRNVNTQESD</sequence>
<keyword evidence="6 10" id="KW-1133">Transmembrane helix</keyword>
<dbReference type="Gene3D" id="3.30.465.10">
    <property type="match status" value="1"/>
</dbReference>
<keyword evidence="8 10" id="KW-0472">Membrane</keyword>
<gene>
    <name evidence="14" type="ORF">KME15_27020</name>
</gene>
<evidence type="ECO:0000256" key="11">
    <source>
        <dbReference type="SAM" id="Phobius"/>
    </source>
</evidence>
<protein>
    <submittedName>
        <fullName evidence="14">Hemolysin family protein</fullName>
    </submittedName>
</protein>
<dbReference type="FunFam" id="3.10.580.10:FF:000002">
    <property type="entry name" value="Magnesium/cobalt efflux protein CorC"/>
    <property type="match status" value="1"/>
</dbReference>
<evidence type="ECO:0000256" key="2">
    <source>
        <dbReference type="ARBA" id="ARBA00006337"/>
    </source>
</evidence>
<evidence type="ECO:0000256" key="10">
    <source>
        <dbReference type="PROSITE-ProRule" id="PRU01193"/>
    </source>
</evidence>
<feature type="domain" description="CBS" evidence="12">
    <location>
        <begin position="284"/>
        <end position="340"/>
    </location>
</feature>
<proteinExistence type="inferred from homology"/>
<dbReference type="InterPro" id="IPR005170">
    <property type="entry name" value="Transptr-assoc_dom"/>
</dbReference>
<dbReference type="Pfam" id="PF03471">
    <property type="entry name" value="CorC_HlyC"/>
    <property type="match status" value="1"/>
</dbReference>
<comment type="similarity">
    <text evidence="2">Belongs to the UPF0053 family.</text>
</comment>
<evidence type="ECO:0000259" key="12">
    <source>
        <dbReference type="PROSITE" id="PS51371"/>
    </source>
</evidence>
<evidence type="ECO:0000256" key="9">
    <source>
        <dbReference type="PROSITE-ProRule" id="PRU00703"/>
    </source>
</evidence>
<dbReference type="AlphaFoldDB" id="A0A951QH54"/>
<dbReference type="InterPro" id="IPR051676">
    <property type="entry name" value="UPF0053_domain"/>
</dbReference>
<evidence type="ECO:0000256" key="5">
    <source>
        <dbReference type="ARBA" id="ARBA00022737"/>
    </source>
</evidence>
<feature type="transmembrane region" description="Helical" evidence="11">
    <location>
        <begin position="146"/>
        <end position="166"/>
    </location>
</feature>
<dbReference type="GO" id="GO:0005886">
    <property type="term" value="C:plasma membrane"/>
    <property type="evidence" value="ECO:0007669"/>
    <property type="project" value="UniProtKB-SubCell"/>
</dbReference>
<evidence type="ECO:0000259" key="13">
    <source>
        <dbReference type="PROSITE" id="PS51846"/>
    </source>
</evidence>
<name>A0A951QH54_9CYAN</name>
<dbReference type="InterPro" id="IPR016169">
    <property type="entry name" value="FAD-bd_PCMH_sub2"/>
</dbReference>
<dbReference type="PROSITE" id="PS51846">
    <property type="entry name" value="CNNM"/>
    <property type="match status" value="1"/>
</dbReference>
<feature type="domain" description="CBS" evidence="12">
    <location>
        <begin position="220"/>
        <end position="281"/>
    </location>
</feature>
<evidence type="ECO:0000256" key="8">
    <source>
        <dbReference type="ARBA" id="ARBA00023136"/>
    </source>
</evidence>
<dbReference type="SUPFAM" id="SSF54631">
    <property type="entry name" value="CBS-domain pair"/>
    <property type="match status" value="1"/>
</dbReference>
<dbReference type="PANTHER" id="PTHR43099">
    <property type="entry name" value="UPF0053 PROTEIN YRKA"/>
    <property type="match status" value="1"/>
</dbReference>